<evidence type="ECO:0000256" key="3">
    <source>
        <dbReference type="ARBA" id="ARBA00022840"/>
    </source>
</evidence>
<evidence type="ECO:0000313" key="7">
    <source>
        <dbReference type="Proteomes" id="UP000663722"/>
    </source>
</evidence>
<evidence type="ECO:0000256" key="5">
    <source>
        <dbReference type="RuleBase" id="RU003322"/>
    </source>
</evidence>
<sequence length="556" mass="61902">MMNEQSKKVFGIDLGTTYSSIAYIDEYGKPLIVPNSDNQHITPSVVFFDGENVVVGEVAKENSKIYPNDVVSFVKRSMGEPDFLFEHNGKTFRAEEISGFIIRKLVQDAEQHLDEKITDIVITCPAYFGINEREATRRSGEIAGYNVRQIINEPTAAAITYGSSELGEDKVVLVYDLGGGTFDITMIDIQSNAIEVICTGGDHNLGGKDWDDRIVAYLLQEYQTQTKTDEDILEDPDTCQDLLLSAEKAKKVLTQRDKTPVLITHGGERVKVMLKRKKFEEITQDLVERTVALTYEMLEDAKKKGYWNYDEIILVGGATRMPQVSARIKQEFSVTPRVFDPDEAVAKGAAIYGWKLALNEGMRKRAAAKTGKTLEQLDEVDDVELENVLEEVEELVAGDTGYSLSDIQRSKVRIKNVTSKSFGIIAHDSNDQEVVFNLILKNTDVPTTISKTFGTAISDQEAVSIQIMENESNDTIAPPEQAVVIGTAVLELPRGLDADTPIDITFKLNQEGRLEITAIEPTESRRTVRATMKTRSVIHGDEFEKAKKRNLSIVVS</sequence>
<keyword evidence="7" id="KW-1185">Reference proteome</keyword>
<evidence type="ECO:0000256" key="1">
    <source>
        <dbReference type="ARBA" id="ARBA00007381"/>
    </source>
</evidence>
<organism evidence="6 7">
    <name type="scientific">Desulfonema magnum</name>
    <dbReference type="NCBI Taxonomy" id="45655"/>
    <lineage>
        <taxon>Bacteria</taxon>
        <taxon>Pseudomonadati</taxon>
        <taxon>Thermodesulfobacteriota</taxon>
        <taxon>Desulfobacteria</taxon>
        <taxon>Desulfobacterales</taxon>
        <taxon>Desulfococcaceae</taxon>
        <taxon>Desulfonema</taxon>
    </lineage>
</organism>
<dbReference type="RefSeq" id="WP_246556171.1">
    <property type="nucleotide sequence ID" value="NZ_CP061800.1"/>
</dbReference>
<evidence type="ECO:0000256" key="2">
    <source>
        <dbReference type="ARBA" id="ARBA00022741"/>
    </source>
</evidence>
<dbReference type="EMBL" id="CP061800">
    <property type="protein sequence ID" value="QTA84796.1"/>
    <property type="molecule type" value="Genomic_DNA"/>
</dbReference>
<dbReference type="InterPro" id="IPR043129">
    <property type="entry name" value="ATPase_NBD"/>
</dbReference>
<dbReference type="SUPFAM" id="SSF100920">
    <property type="entry name" value="Heat shock protein 70kD (HSP70), peptide-binding domain"/>
    <property type="match status" value="1"/>
</dbReference>
<dbReference type="KEGG" id="dmm:dnm_007960"/>
<dbReference type="InterPro" id="IPR018181">
    <property type="entry name" value="Heat_shock_70_CS"/>
</dbReference>
<dbReference type="PROSITE" id="PS00329">
    <property type="entry name" value="HSP70_2"/>
    <property type="match status" value="1"/>
</dbReference>
<dbReference type="InterPro" id="IPR029047">
    <property type="entry name" value="HSP70_peptide-bd_sf"/>
</dbReference>
<dbReference type="GO" id="GO:0005524">
    <property type="term" value="F:ATP binding"/>
    <property type="evidence" value="ECO:0007669"/>
    <property type="project" value="UniProtKB-KW"/>
</dbReference>
<dbReference type="CDD" id="cd24029">
    <property type="entry name" value="ASKHA_NBD_HSP70_DnaK_HscA_HscC"/>
    <property type="match status" value="1"/>
</dbReference>
<evidence type="ECO:0000313" key="6">
    <source>
        <dbReference type="EMBL" id="QTA84796.1"/>
    </source>
</evidence>
<dbReference type="PRINTS" id="PR00301">
    <property type="entry name" value="HEATSHOCK70"/>
</dbReference>
<dbReference type="GO" id="GO:0140662">
    <property type="term" value="F:ATP-dependent protein folding chaperone"/>
    <property type="evidence" value="ECO:0007669"/>
    <property type="project" value="InterPro"/>
</dbReference>
<reference evidence="6" key="1">
    <citation type="journal article" date="2021" name="Microb. Physiol.">
        <title>Proteogenomic Insights into the Physiology of Marine, Sulfate-Reducing, Filamentous Desulfonema limicola and Desulfonema magnum.</title>
        <authorList>
            <person name="Schnaars V."/>
            <person name="Wohlbrand L."/>
            <person name="Scheve S."/>
            <person name="Hinrichs C."/>
            <person name="Reinhardt R."/>
            <person name="Rabus R."/>
        </authorList>
    </citation>
    <scope>NUCLEOTIDE SEQUENCE</scope>
    <source>
        <strain evidence="6">4be13</strain>
    </source>
</reference>
<dbReference type="Gene3D" id="3.30.420.40">
    <property type="match status" value="2"/>
</dbReference>
<dbReference type="AlphaFoldDB" id="A0A975BG47"/>
<accession>A0A975BG47</accession>
<name>A0A975BG47_9BACT</name>
<evidence type="ECO:0000256" key="4">
    <source>
        <dbReference type="ARBA" id="ARBA00023186"/>
    </source>
</evidence>
<dbReference type="Gene3D" id="2.60.34.10">
    <property type="entry name" value="Substrate Binding Domain Of DNAk, Chain A, domain 1"/>
    <property type="match status" value="1"/>
</dbReference>
<keyword evidence="3 5" id="KW-0067">ATP-binding</keyword>
<dbReference type="InterPro" id="IPR013126">
    <property type="entry name" value="Hsp_70_fam"/>
</dbReference>
<dbReference type="PANTHER" id="PTHR19375">
    <property type="entry name" value="HEAT SHOCK PROTEIN 70KDA"/>
    <property type="match status" value="1"/>
</dbReference>
<dbReference type="Pfam" id="PF00012">
    <property type="entry name" value="HSP70"/>
    <property type="match status" value="2"/>
</dbReference>
<dbReference type="PROSITE" id="PS00297">
    <property type="entry name" value="HSP70_1"/>
    <property type="match status" value="1"/>
</dbReference>
<keyword evidence="4" id="KW-0143">Chaperone</keyword>
<dbReference type="FunFam" id="3.30.420.40:FF:000071">
    <property type="entry name" value="Molecular chaperone DnaK"/>
    <property type="match status" value="1"/>
</dbReference>
<dbReference type="SUPFAM" id="SSF53067">
    <property type="entry name" value="Actin-like ATPase domain"/>
    <property type="match status" value="2"/>
</dbReference>
<protein>
    <submittedName>
        <fullName evidence="6">Chaperone Hsp70 family protein</fullName>
    </submittedName>
</protein>
<dbReference type="Proteomes" id="UP000663722">
    <property type="component" value="Chromosome"/>
</dbReference>
<gene>
    <name evidence="6" type="ORF">dnm_007960</name>
</gene>
<dbReference type="Gene3D" id="3.90.640.10">
    <property type="entry name" value="Actin, Chain A, domain 4"/>
    <property type="match status" value="1"/>
</dbReference>
<proteinExistence type="inferred from homology"/>
<dbReference type="FunFam" id="3.90.640.10:FF:000003">
    <property type="entry name" value="Molecular chaperone DnaK"/>
    <property type="match status" value="1"/>
</dbReference>
<dbReference type="PROSITE" id="PS01036">
    <property type="entry name" value="HSP70_3"/>
    <property type="match status" value="1"/>
</dbReference>
<keyword evidence="2 5" id="KW-0547">Nucleotide-binding</keyword>
<comment type="similarity">
    <text evidence="1 5">Belongs to the heat shock protein 70 family.</text>
</comment>